<comment type="caution">
    <text evidence="5">The sequence shown here is derived from an EMBL/GenBank/DDBJ whole genome shotgun (WGS) entry which is preliminary data.</text>
</comment>
<dbReference type="Gene3D" id="1.10.10.10">
    <property type="entry name" value="Winged helix-like DNA-binding domain superfamily/Winged helix DNA-binding domain"/>
    <property type="match status" value="1"/>
</dbReference>
<dbReference type="InterPro" id="IPR001845">
    <property type="entry name" value="HTH_ArsR_DNA-bd_dom"/>
</dbReference>
<dbReference type="EMBL" id="MPDK01000002">
    <property type="protein sequence ID" value="PWI58992.1"/>
    <property type="molecule type" value="Genomic_DNA"/>
</dbReference>
<dbReference type="SMART" id="SM00418">
    <property type="entry name" value="HTH_ARSR"/>
    <property type="match status" value="1"/>
</dbReference>
<keyword evidence="6" id="KW-1185">Reference proteome</keyword>
<dbReference type="InterPro" id="IPR011991">
    <property type="entry name" value="ArsR-like_HTH"/>
</dbReference>
<dbReference type="SUPFAM" id="SSF46785">
    <property type="entry name" value="Winged helix' DNA-binding domain"/>
    <property type="match status" value="1"/>
</dbReference>
<feature type="domain" description="HTH arsR-type" evidence="4">
    <location>
        <begin position="9"/>
        <end position="103"/>
    </location>
</feature>
<dbReference type="PANTHER" id="PTHR43132">
    <property type="entry name" value="ARSENICAL RESISTANCE OPERON REPRESSOR ARSR-RELATED"/>
    <property type="match status" value="1"/>
</dbReference>
<proteinExistence type="predicted"/>
<accession>A0A2U3DCK4</accession>
<keyword evidence="1" id="KW-0805">Transcription regulation</keyword>
<evidence type="ECO:0000256" key="1">
    <source>
        <dbReference type="ARBA" id="ARBA00023015"/>
    </source>
</evidence>
<dbReference type="GO" id="GO:0003677">
    <property type="term" value="F:DNA binding"/>
    <property type="evidence" value="ECO:0007669"/>
    <property type="project" value="UniProtKB-KW"/>
</dbReference>
<dbReference type="NCBIfam" id="NF033788">
    <property type="entry name" value="HTH_metalloreg"/>
    <property type="match status" value="1"/>
</dbReference>
<sequence length="112" mass="12414">MDGVNTAETSSPSAEIYAKFFQGLANATRLRIVEALLTADMNVSQLVERLGVSQSQISNQLACLKWCGYVSSTQQGKFVVYRITDERVRQMIALAKQIVAENAQNIHSCTRM</sequence>
<keyword evidence="3" id="KW-0804">Transcription</keyword>
<protein>
    <submittedName>
        <fullName evidence="5">Transcriptional regulator</fullName>
    </submittedName>
</protein>
<evidence type="ECO:0000256" key="2">
    <source>
        <dbReference type="ARBA" id="ARBA00023125"/>
    </source>
</evidence>
<dbReference type="GO" id="GO:0003700">
    <property type="term" value="F:DNA-binding transcription factor activity"/>
    <property type="evidence" value="ECO:0007669"/>
    <property type="project" value="InterPro"/>
</dbReference>
<dbReference type="PRINTS" id="PR00778">
    <property type="entry name" value="HTHARSR"/>
</dbReference>
<evidence type="ECO:0000256" key="3">
    <source>
        <dbReference type="ARBA" id="ARBA00023163"/>
    </source>
</evidence>
<dbReference type="AlphaFoldDB" id="A0A2U3DCK4"/>
<dbReference type="Pfam" id="PF01022">
    <property type="entry name" value="HTH_5"/>
    <property type="match status" value="1"/>
</dbReference>
<dbReference type="InterPro" id="IPR036388">
    <property type="entry name" value="WH-like_DNA-bd_sf"/>
</dbReference>
<name>A0A2U3DCK4_SULT2</name>
<reference evidence="5 6" key="1">
    <citation type="submission" date="2016-11" db="EMBL/GenBank/DDBJ databases">
        <title>Comparative genomics of Acidibacillus ferroxidans species.</title>
        <authorList>
            <person name="Oliveira G."/>
            <person name="Nunes G."/>
            <person name="Oliveira R."/>
            <person name="Araujo F."/>
            <person name="Salim A."/>
            <person name="Scholte L."/>
            <person name="Morais D."/>
            <person name="Nancucheo I."/>
            <person name="Johnson D.B."/>
            <person name="Grail B."/>
            <person name="Bittencourt J."/>
            <person name="Valadares R."/>
        </authorList>
    </citation>
    <scope>NUCLEOTIDE SEQUENCE [LARGE SCALE GENOMIC DNA]</scope>
    <source>
        <strain evidence="5 6">Y002</strain>
    </source>
</reference>
<dbReference type="InterPro" id="IPR051011">
    <property type="entry name" value="Metal_resp_trans_reg"/>
</dbReference>
<dbReference type="InterPro" id="IPR036390">
    <property type="entry name" value="WH_DNA-bd_sf"/>
</dbReference>
<keyword evidence="2" id="KW-0238">DNA-binding</keyword>
<organism evidence="5 6">
    <name type="scientific">Sulfoacidibacillus thermotolerans</name>
    <name type="common">Acidibacillus sulfuroxidans</name>
    <dbReference type="NCBI Taxonomy" id="1765684"/>
    <lineage>
        <taxon>Bacteria</taxon>
        <taxon>Bacillati</taxon>
        <taxon>Bacillota</taxon>
        <taxon>Bacilli</taxon>
        <taxon>Bacillales</taxon>
        <taxon>Alicyclobacillaceae</taxon>
        <taxon>Sulfoacidibacillus</taxon>
    </lineage>
</organism>
<dbReference type="Proteomes" id="UP000245380">
    <property type="component" value="Unassembled WGS sequence"/>
</dbReference>
<evidence type="ECO:0000313" key="5">
    <source>
        <dbReference type="EMBL" id="PWI58992.1"/>
    </source>
</evidence>
<dbReference type="PANTHER" id="PTHR43132:SF2">
    <property type="entry name" value="ARSENICAL RESISTANCE OPERON REPRESSOR ARSR-RELATED"/>
    <property type="match status" value="1"/>
</dbReference>
<dbReference type="CDD" id="cd00090">
    <property type="entry name" value="HTH_ARSR"/>
    <property type="match status" value="1"/>
</dbReference>
<evidence type="ECO:0000259" key="4">
    <source>
        <dbReference type="PROSITE" id="PS50987"/>
    </source>
</evidence>
<evidence type="ECO:0000313" key="6">
    <source>
        <dbReference type="Proteomes" id="UP000245380"/>
    </source>
</evidence>
<gene>
    <name evidence="5" type="ORF">BM613_00945</name>
</gene>
<dbReference type="PROSITE" id="PS50987">
    <property type="entry name" value="HTH_ARSR_2"/>
    <property type="match status" value="1"/>
</dbReference>